<dbReference type="Proteomes" id="UP000533905">
    <property type="component" value="Unassembled WGS sequence"/>
</dbReference>
<keyword evidence="4" id="KW-1185">Reference proteome</keyword>
<organism evidence="3 4">
    <name type="scientific">Telluria aromaticivorans</name>
    <dbReference type="NCBI Taxonomy" id="2725995"/>
    <lineage>
        <taxon>Bacteria</taxon>
        <taxon>Pseudomonadati</taxon>
        <taxon>Pseudomonadota</taxon>
        <taxon>Betaproteobacteria</taxon>
        <taxon>Burkholderiales</taxon>
        <taxon>Oxalobacteraceae</taxon>
        <taxon>Telluria group</taxon>
        <taxon>Telluria</taxon>
    </lineage>
</organism>
<comment type="caution">
    <text evidence="3">The sequence shown here is derived from an EMBL/GenBank/DDBJ whole genome shotgun (WGS) entry which is preliminary data.</text>
</comment>
<gene>
    <name evidence="3" type="ORF">HGB41_12430</name>
</gene>
<proteinExistence type="predicted"/>
<dbReference type="AlphaFoldDB" id="A0A7Y2P0R6"/>
<name>A0A7Y2P0R6_9BURK</name>
<dbReference type="InterPro" id="IPR025507">
    <property type="entry name" value="DUF4394"/>
</dbReference>
<feature type="domain" description="DUF4394" evidence="2">
    <location>
        <begin position="41"/>
        <end position="279"/>
    </location>
</feature>
<dbReference type="Pfam" id="PF14339">
    <property type="entry name" value="DUF4394"/>
    <property type="match status" value="1"/>
</dbReference>
<dbReference type="EMBL" id="JABAIV010000003">
    <property type="protein sequence ID" value="NNG23801.1"/>
    <property type="molecule type" value="Genomic_DNA"/>
</dbReference>
<protein>
    <submittedName>
        <fullName evidence="3">DUF4394 domain-containing protein</fullName>
    </submittedName>
</protein>
<evidence type="ECO:0000256" key="1">
    <source>
        <dbReference type="SAM" id="MobiDB-lite"/>
    </source>
</evidence>
<accession>A0A7Y2P0R6</accession>
<evidence type="ECO:0000313" key="4">
    <source>
        <dbReference type="Proteomes" id="UP000533905"/>
    </source>
</evidence>
<reference evidence="3 4" key="1">
    <citation type="submission" date="2020-04" db="EMBL/GenBank/DDBJ databases">
        <title>Massilia sp. nov., a cold adapted bacteria isolated from Arctic soil.</title>
        <authorList>
            <person name="Son J."/>
            <person name="Ka J.-O."/>
        </authorList>
    </citation>
    <scope>NUCLEOTIDE SEQUENCE [LARGE SCALE GENOMIC DNA]</scope>
    <source>
        <strain evidence="3 4">ML15P13</strain>
    </source>
</reference>
<sequence length="284" mass="29535">MSAAPAMSADKAPKERARPACLDNKRDGGPLAVVGLTTDMQLVCFREKRPDNARAIGTISGLMRGDMLVGIDYRVQDGALYGVSRSGGVYRINAANAVATRVSTLTVALEGNSFGVDFNPAADRLRIVSDTGQNLRHNINMGGVTIADDPLDYPPATPANAIGPNALMVTGSAYTNNDLSATTATTLYALDTMQDQVALQSPPNDGTLAATGKLGVDTGAETGFDIYSRVRDGVTVEVQALASLAGADGKSSLYSVALPTGKASLRGMFPAQFRVIGIAIPLDQ</sequence>
<feature type="compositionally biased region" description="Basic and acidic residues" evidence="1">
    <location>
        <begin position="11"/>
        <end position="23"/>
    </location>
</feature>
<feature type="region of interest" description="Disordered" evidence="1">
    <location>
        <begin position="1"/>
        <end position="23"/>
    </location>
</feature>
<evidence type="ECO:0000313" key="3">
    <source>
        <dbReference type="EMBL" id="NNG23801.1"/>
    </source>
</evidence>
<evidence type="ECO:0000259" key="2">
    <source>
        <dbReference type="Pfam" id="PF14339"/>
    </source>
</evidence>